<organism evidence="1">
    <name type="scientific">virus sp. ctE0n6</name>
    <dbReference type="NCBI Taxonomy" id="2827985"/>
    <lineage>
        <taxon>Viruses</taxon>
    </lineage>
</organism>
<accession>A0A8S5RFU8</accession>
<evidence type="ECO:0000313" key="1">
    <source>
        <dbReference type="EMBL" id="DAE30035.1"/>
    </source>
</evidence>
<reference evidence="1" key="1">
    <citation type="journal article" date="2021" name="Proc. Natl. Acad. Sci. U.S.A.">
        <title>A Catalog of Tens of Thousands of Viruses from Human Metagenomes Reveals Hidden Associations with Chronic Diseases.</title>
        <authorList>
            <person name="Tisza M.J."/>
            <person name="Buck C.B."/>
        </authorList>
    </citation>
    <scope>NUCLEOTIDE SEQUENCE</scope>
    <source>
        <strain evidence="1">CtE0n6</strain>
    </source>
</reference>
<name>A0A8S5RFU8_9VIRU</name>
<proteinExistence type="predicted"/>
<protein>
    <submittedName>
        <fullName evidence="1">Manganese responsive transcriptional regulator member, ferric uptake regulator, apo</fullName>
    </submittedName>
</protein>
<dbReference type="EMBL" id="BK059101">
    <property type="protein sequence ID" value="DAE30035.1"/>
    <property type="molecule type" value="Genomic_DNA"/>
</dbReference>
<sequence length="62" mass="7324">MIRIICDKCNKDADFFGAKELTKEEINKLAIEYNTEFQGKLMIETYVCPSCRDVRDFIHVLY</sequence>